<feature type="coiled-coil region" evidence="1">
    <location>
        <begin position="50"/>
        <end position="123"/>
    </location>
</feature>
<dbReference type="Proteomes" id="UP001460270">
    <property type="component" value="Unassembled WGS sequence"/>
</dbReference>
<evidence type="ECO:0000313" key="3">
    <source>
        <dbReference type="EMBL" id="KAK7909339.1"/>
    </source>
</evidence>
<dbReference type="EMBL" id="JBBPFD010000010">
    <property type="protein sequence ID" value="KAK7909339.1"/>
    <property type="molecule type" value="Genomic_DNA"/>
</dbReference>
<accession>A0AAW0NU55</accession>
<feature type="compositionally biased region" description="Basic and acidic residues" evidence="2">
    <location>
        <begin position="212"/>
        <end position="224"/>
    </location>
</feature>
<comment type="caution">
    <text evidence="3">The sequence shown here is derived from an EMBL/GenBank/DDBJ whole genome shotgun (WGS) entry which is preliminary data.</text>
</comment>
<feature type="compositionally biased region" description="Low complexity" evidence="2">
    <location>
        <begin position="228"/>
        <end position="239"/>
    </location>
</feature>
<evidence type="ECO:0000256" key="1">
    <source>
        <dbReference type="SAM" id="Coils"/>
    </source>
</evidence>
<name>A0AAW0NU55_9GOBI</name>
<feature type="region of interest" description="Disordered" evidence="2">
    <location>
        <begin position="153"/>
        <end position="274"/>
    </location>
</feature>
<dbReference type="AlphaFoldDB" id="A0AAW0NU55"/>
<feature type="compositionally biased region" description="Low complexity" evidence="2">
    <location>
        <begin position="198"/>
        <end position="208"/>
    </location>
</feature>
<feature type="compositionally biased region" description="Basic and acidic residues" evidence="2">
    <location>
        <begin position="186"/>
        <end position="197"/>
    </location>
</feature>
<organism evidence="3 4">
    <name type="scientific">Mugilogobius chulae</name>
    <name type="common">yellowstripe goby</name>
    <dbReference type="NCBI Taxonomy" id="88201"/>
    <lineage>
        <taxon>Eukaryota</taxon>
        <taxon>Metazoa</taxon>
        <taxon>Chordata</taxon>
        <taxon>Craniata</taxon>
        <taxon>Vertebrata</taxon>
        <taxon>Euteleostomi</taxon>
        <taxon>Actinopterygii</taxon>
        <taxon>Neopterygii</taxon>
        <taxon>Teleostei</taxon>
        <taxon>Neoteleostei</taxon>
        <taxon>Acanthomorphata</taxon>
        <taxon>Gobiaria</taxon>
        <taxon>Gobiiformes</taxon>
        <taxon>Gobioidei</taxon>
        <taxon>Gobiidae</taxon>
        <taxon>Gobionellinae</taxon>
        <taxon>Mugilogobius</taxon>
    </lineage>
</organism>
<keyword evidence="1" id="KW-0175">Coiled coil</keyword>
<proteinExistence type="predicted"/>
<sequence>MELKQELKAKSEAVLELTKQLEASKNYNGNSESEQEAKKKIEKQTIYDELRQTKLEEEKLTSSLQNVEKEIEEASQLAESLHEKVQLKTLHNKMLSDSLDETLKELEETKKKLRERSVEAAKGDERRQTFLEEQLSQFFSEKHEDKGLAKAIFKSKSDVQMEPEPQTVLVYAGREEKQPNPTTQKDTARKNEGEKNAPKPSASKPAKATIADQEKPGLAKKPEPKISNVQQNPTTQNNNARKNEELKNAPMPSTSKAAKATIVDQEKPGLAKSRNLRLVTYNKIR</sequence>
<evidence type="ECO:0000313" key="4">
    <source>
        <dbReference type="Proteomes" id="UP001460270"/>
    </source>
</evidence>
<reference evidence="4" key="1">
    <citation type="submission" date="2024-04" db="EMBL/GenBank/DDBJ databases">
        <title>Salinicola lusitanus LLJ914,a marine bacterium isolated from the Okinawa Trough.</title>
        <authorList>
            <person name="Li J."/>
        </authorList>
    </citation>
    <scope>NUCLEOTIDE SEQUENCE [LARGE SCALE GENOMIC DNA]</scope>
</reference>
<gene>
    <name evidence="3" type="ORF">WMY93_014023</name>
</gene>
<evidence type="ECO:0000256" key="2">
    <source>
        <dbReference type="SAM" id="MobiDB-lite"/>
    </source>
</evidence>
<keyword evidence="4" id="KW-1185">Reference proteome</keyword>
<protein>
    <submittedName>
        <fullName evidence="3">Uncharacterized protein</fullName>
    </submittedName>
</protein>